<proteinExistence type="predicted"/>
<evidence type="ECO:0000313" key="5">
    <source>
        <dbReference type="Proteomes" id="UP000288805"/>
    </source>
</evidence>
<dbReference type="EMBL" id="QGNW01002708">
    <property type="protein sequence ID" value="RVW12365.1"/>
    <property type="molecule type" value="Genomic_DNA"/>
</dbReference>
<feature type="region of interest" description="Disordered" evidence="3">
    <location>
        <begin position="61"/>
        <end position="98"/>
    </location>
</feature>
<sequence>MMQSSLKQVVNEQLWVDKYAPSSFTELLSDEQTNREWDSRVFGSEIRSTMEEVLSALRRHSSIAQHQRPSGMSFLRKNKGQRLSDGNSRYSNNLDQENGNLKGLQELWNKKSKGTGPPEQKFVVVLIS</sequence>
<dbReference type="AlphaFoldDB" id="A0A438BN10"/>
<protein>
    <submittedName>
        <fullName evidence="4">Uncharacterized protein</fullName>
    </submittedName>
</protein>
<name>A0A438BN10_VITVI</name>
<dbReference type="InterPro" id="IPR053016">
    <property type="entry name" value="CTF18-RFC_complex"/>
</dbReference>
<comment type="caution">
    <text evidence="4">The sequence shown here is derived from an EMBL/GenBank/DDBJ whole genome shotgun (WGS) entry which is preliminary data.</text>
</comment>
<gene>
    <name evidence="4" type="ORF">CK203_108092</name>
</gene>
<keyword evidence="2" id="KW-0539">Nucleus</keyword>
<reference evidence="4 5" key="1">
    <citation type="journal article" date="2018" name="PLoS Genet.">
        <title>Population sequencing reveals clonal diversity and ancestral inbreeding in the grapevine cultivar Chardonnay.</title>
        <authorList>
            <person name="Roach M.J."/>
            <person name="Johnson D.L."/>
            <person name="Bohlmann J."/>
            <person name="van Vuuren H.J."/>
            <person name="Jones S.J."/>
            <person name="Pretorius I.S."/>
            <person name="Schmidt S.A."/>
            <person name="Borneman A.R."/>
        </authorList>
    </citation>
    <scope>NUCLEOTIDE SEQUENCE [LARGE SCALE GENOMIC DNA]</scope>
    <source>
        <strain evidence="5">cv. Chardonnay</strain>
        <tissue evidence="4">Leaf</tissue>
    </source>
</reference>
<dbReference type="Proteomes" id="UP000288805">
    <property type="component" value="Unassembled WGS sequence"/>
</dbReference>
<evidence type="ECO:0000313" key="4">
    <source>
        <dbReference type="EMBL" id="RVW12365.1"/>
    </source>
</evidence>
<accession>A0A438BN10</accession>
<dbReference type="PANTHER" id="PTHR46765:SF1">
    <property type="entry name" value="P-LOOP CONTAINING NUCLEOSIDE TRIPHOSPHATE HYDROLASES SUPERFAMILY PROTEIN"/>
    <property type="match status" value="1"/>
</dbReference>
<comment type="subcellular location">
    <subcellularLocation>
        <location evidence="1">Nucleus</location>
    </subcellularLocation>
</comment>
<evidence type="ECO:0000256" key="1">
    <source>
        <dbReference type="ARBA" id="ARBA00004123"/>
    </source>
</evidence>
<dbReference type="PANTHER" id="PTHR46765">
    <property type="entry name" value="P-LOOP CONTAINING NUCLEOSIDE TRIPHOSPHATE HYDROLASES SUPERFAMILY PROTEIN"/>
    <property type="match status" value="1"/>
</dbReference>
<organism evidence="4 5">
    <name type="scientific">Vitis vinifera</name>
    <name type="common">Grape</name>
    <dbReference type="NCBI Taxonomy" id="29760"/>
    <lineage>
        <taxon>Eukaryota</taxon>
        <taxon>Viridiplantae</taxon>
        <taxon>Streptophyta</taxon>
        <taxon>Embryophyta</taxon>
        <taxon>Tracheophyta</taxon>
        <taxon>Spermatophyta</taxon>
        <taxon>Magnoliopsida</taxon>
        <taxon>eudicotyledons</taxon>
        <taxon>Gunneridae</taxon>
        <taxon>Pentapetalae</taxon>
        <taxon>rosids</taxon>
        <taxon>Vitales</taxon>
        <taxon>Vitaceae</taxon>
        <taxon>Viteae</taxon>
        <taxon>Vitis</taxon>
    </lineage>
</organism>
<evidence type="ECO:0000256" key="2">
    <source>
        <dbReference type="ARBA" id="ARBA00023242"/>
    </source>
</evidence>
<dbReference type="GO" id="GO:0005634">
    <property type="term" value="C:nucleus"/>
    <property type="evidence" value="ECO:0007669"/>
    <property type="project" value="UniProtKB-SubCell"/>
</dbReference>
<feature type="compositionally biased region" description="Polar residues" evidence="3">
    <location>
        <begin position="84"/>
        <end position="98"/>
    </location>
</feature>
<evidence type="ECO:0000256" key="3">
    <source>
        <dbReference type="SAM" id="MobiDB-lite"/>
    </source>
</evidence>